<keyword evidence="12" id="KW-1185">Reference proteome</keyword>
<dbReference type="Proteomes" id="UP000442714">
    <property type="component" value="Unassembled WGS sequence"/>
</dbReference>
<feature type="transmembrane region" description="Helical" evidence="9">
    <location>
        <begin position="151"/>
        <end position="172"/>
    </location>
</feature>
<evidence type="ECO:0000256" key="4">
    <source>
        <dbReference type="ARBA" id="ARBA00022475"/>
    </source>
</evidence>
<keyword evidence="4" id="KW-1003">Cell membrane</keyword>
<organism evidence="11 12">
    <name type="scientific">Pontixanthobacter aquaemixtae</name>
    <dbReference type="NCBI Taxonomy" id="1958940"/>
    <lineage>
        <taxon>Bacteria</taxon>
        <taxon>Pseudomonadati</taxon>
        <taxon>Pseudomonadota</taxon>
        <taxon>Alphaproteobacteria</taxon>
        <taxon>Sphingomonadales</taxon>
        <taxon>Erythrobacteraceae</taxon>
        <taxon>Pontixanthobacter</taxon>
    </lineage>
</organism>
<evidence type="ECO:0000313" key="12">
    <source>
        <dbReference type="Proteomes" id="UP000442714"/>
    </source>
</evidence>
<feature type="transmembrane region" description="Helical" evidence="9">
    <location>
        <begin position="298"/>
        <end position="317"/>
    </location>
</feature>
<evidence type="ECO:0000256" key="5">
    <source>
        <dbReference type="ARBA" id="ARBA00022692"/>
    </source>
</evidence>
<dbReference type="Gene3D" id="1.20.1530.20">
    <property type="match status" value="1"/>
</dbReference>
<dbReference type="EMBL" id="WTYX01000002">
    <property type="protein sequence ID" value="MXO91116.1"/>
    <property type="molecule type" value="Genomic_DNA"/>
</dbReference>
<dbReference type="InterPro" id="IPR038770">
    <property type="entry name" value="Na+/solute_symporter_sf"/>
</dbReference>
<feature type="transmembrane region" description="Helical" evidence="9">
    <location>
        <begin position="17"/>
        <end position="39"/>
    </location>
</feature>
<name>A0A844ZVY8_9SPHN</name>
<dbReference type="GO" id="GO:0005886">
    <property type="term" value="C:plasma membrane"/>
    <property type="evidence" value="ECO:0007669"/>
    <property type="project" value="UniProtKB-SubCell"/>
</dbReference>
<evidence type="ECO:0000256" key="8">
    <source>
        <dbReference type="ARBA" id="ARBA00023136"/>
    </source>
</evidence>
<protein>
    <submittedName>
        <fullName evidence="11">Sodium:proton antiporter</fullName>
    </submittedName>
</protein>
<dbReference type="GO" id="GO:1902600">
    <property type="term" value="P:proton transmembrane transport"/>
    <property type="evidence" value="ECO:0007669"/>
    <property type="project" value="InterPro"/>
</dbReference>
<dbReference type="PANTHER" id="PTHR32507:SF8">
    <property type="entry name" value="CNH1P"/>
    <property type="match status" value="1"/>
</dbReference>
<feature type="transmembrane region" description="Helical" evidence="9">
    <location>
        <begin position="82"/>
        <end position="101"/>
    </location>
</feature>
<keyword evidence="8 9" id="KW-0472">Membrane</keyword>
<feature type="transmembrane region" description="Helical" evidence="9">
    <location>
        <begin position="178"/>
        <end position="200"/>
    </location>
</feature>
<dbReference type="Pfam" id="PF00999">
    <property type="entry name" value="Na_H_Exchanger"/>
    <property type="match status" value="1"/>
</dbReference>
<feature type="transmembrane region" description="Helical" evidence="9">
    <location>
        <begin position="220"/>
        <end position="252"/>
    </location>
</feature>
<keyword evidence="3" id="KW-0050">Antiport</keyword>
<accession>A0A844ZVY8</accession>
<keyword evidence="6 9" id="KW-1133">Transmembrane helix</keyword>
<dbReference type="PANTHER" id="PTHR32507">
    <property type="entry name" value="NA(+)/H(+) ANTIPORTER 1"/>
    <property type="match status" value="1"/>
</dbReference>
<feature type="transmembrane region" description="Helical" evidence="9">
    <location>
        <begin position="272"/>
        <end position="291"/>
    </location>
</feature>
<keyword evidence="5 9" id="KW-0812">Transmembrane</keyword>
<proteinExistence type="predicted"/>
<evidence type="ECO:0000256" key="7">
    <source>
        <dbReference type="ARBA" id="ARBA00023065"/>
    </source>
</evidence>
<dbReference type="InterPro" id="IPR006153">
    <property type="entry name" value="Cation/H_exchanger_TM"/>
</dbReference>
<evidence type="ECO:0000256" key="3">
    <source>
        <dbReference type="ARBA" id="ARBA00022449"/>
    </source>
</evidence>
<feature type="transmembrane region" description="Helical" evidence="9">
    <location>
        <begin position="45"/>
        <end position="61"/>
    </location>
</feature>
<dbReference type="AlphaFoldDB" id="A0A844ZVY8"/>
<evidence type="ECO:0000256" key="2">
    <source>
        <dbReference type="ARBA" id="ARBA00022448"/>
    </source>
</evidence>
<reference evidence="11 12" key="1">
    <citation type="submission" date="2019-12" db="EMBL/GenBank/DDBJ databases">
        <title>Genomic-based taxomic classification of the family Erythrobacteraceae.</title>
        <authorList>
            <person name="Xu L."/>
        </authorList>
    </citation>
    <scope>NUCLEOTIDE SEQUENCE [LARGE SCALE GENOMIC DNA]</scope>
    <source>
        <strain evidence="11 12">KCTC 52763</strain>
    </source>
</reference>
<sequence>MAVLCFAAMSKRLEMSVVTMPIIFTTIGYLGFLAGAELFPGEAEFEILHLLAEVTLVLLLFSDASQVRFANLRMSGGIPARMLLVAMPLAITFGTLVAHWVSPDQPWAVALLVAAILTPTDAALGQAVVTDKAIPENLREGIAVESGLNDGLAVPVVIMAALAAVEAGGAMAEGPDNLLLFGLAQITLGPIAGILVGALAAKFMDIAVERDFVTEAYRGIYFLSTAFLCYVAAELAGGNGLIAAFVGGLTFGNLRKSPSHFVSEFMESEGQLLTMATFLVFGLVLAPAGLAHASWQTAVLAIAFLTAVRIIPVVLSLTGTGLRWRDKLFLGWFGPRGLASILFGLLVMESYDIPGMDEVLACVVLTVLISIVLHGASAFPIVRAYGAGAAGK</sequence>
<keyword evidence="2" id="KW-0813">Transport</keyword>
<comment type="caution">
    <text evidence="11">The sequence shown here is derived from an EMBL/GenBank/DDBJ whole genome shotgun (WGS) entry which is preliminary data.</text>
</comment>
<evidence type="ECO:0000256" key="6">
    <source>
        <dbReference type="ARBA" id="ARBA00022989"/>
    </source>
</evidence>
<feature type="domain" description="Cation/H+ exchanger transmembrane" evidence="10">
    <location>
        <begin position="4"/>
        <end position="383"/>
    </location>
</feature>
<evidence type="ECO:0000256" key="1">
    <source>
        <dbReference type="ARBA" id="ARBA00004651"/>
    </source>
</evidence>
<evidence type="ECO:0000259" key="10">
    <source>
        <dbReference type="Pfam" id="PF00999"/>
    </source>
</evidence>
<comment type="subcellular location">
    <subcellularLocation>
        <location evidence="1">Cell membrane</location>
        <topology evidence="1">Multi-pass membrane protein</topology>
    </subcellularLocation>
</comment>
<evidence type="ECO:0000256" key="9">
    <source>
        <dbReference type="SAM" id="Phobius"/>
    </source>
</evidence>
<dbReference type="OrthoDB" id="9810860at2"/>
<feature type="transmembrane region" description="Helical" evidence="9">
    <location>
        <begin position="329"/>
        <end position="347"/>
    </location>
</feature>
<gene>
    <name evidence="11" type="ORF">GRI41_09805</name>
</gene>
<keyword evidence="7" id="KW-0406">Ion transport</keyword>
<evidence type="ECO:0000313" key="11">
    <source>
        <dbReference type="EMBL" id="MXO91116.1"/>
    </source>
</evidence>
<feature type="transmembrane region" description="Helical" evidence="9">
    <location>
        <begin position="359"/>
        <end position="382"/>
    </location>
</feature>
<dbReference type="GO" id="GO:0015297">
    <property type="term" value="F:antiporter activity"/>
    <property type="evidence" value="ECO:0007669"/>
    <property type="project" value="UniProtKB-KW"/>
</dbReference>
<feature type="transmembrane region" description="Helical" evidence="9">
    <location>
        <begin position="107"/>
        <end position="130"/>
    </location>
</feature>